<dbReference type="SUPFAM" id="SSF53850">
    <property type="entry name" value="Periplasmic binding protein-like II"/>
    <property type="match status" value="1"/>
</dbReference>
<comment type="caution">
    <text evidence="2">The sequence shown here is derived from an EMBL/GenBank/DDBJ whole genome shotgun (WGS) entry which is preliminary data.</text>
</comment>
<evidence type="ECO:0000313" key="2">
    <source>
        <dbReference type="EMBL" id="NOU65469.1"/>
    </source>
</evidence>
<dbReference type="PANTHER" id="PTHR43649">
    <property type="entry name" value="ARABINOSE-BINDING PROTEIN-RELATED"/>
    <property type="match status" value="1"/>
</dbReference>
<protein>
    <submittedName>
        <fullName evidence="2">Extracellular solute-binding protein</fullName>
    </submittedName>
</protein>
<evidence type="ECO:0000313" key="3">
    <source>
        <dbReference type="Proteomes" id="UP000653578"/>
    </source>
</evidence>
<name>A0ABX1XAT5_9BACL</name>
<organism evidence="2 3">
    <name type="scientific">Paenibacillus plantarum</name>
    <dbReference type="NCBI Taxonomy" id="2654975"/>
    <lineage>
        <taxon>Bacteria</taxon>
        <taxon>Bacillati</taxon>
        <taxon>Bacillota</taxon>
        <taxon>Bacilli</taxon>
        <taxon>Bacillales</taxon>
        <taxon>Paenibacillaceae</taxon>
        <taxon>Paenibacillus</taxon>
    </lineage>
</organism>
<reference evidence="2 3" key="1">
    <citation type="submission" date="2019-10" db="EMBL/GenBank/DDBJ databases">
        <title>Description of Paenibacillus humi sp. nov.</title>
        <authorList>
            <person name="Carlier A."/>
            <person name="Qi S."/>
        </authorList>
    </citation>
    <scope>NUCLEOTIDE SEQUENCE [LARGE SCALE GENOMIC DNA]</scope>
    <source>
        <strain evidence="2 3">LMG 31461</strain>
    </source>
</reference>
<keyword evidence="1" id="KW-0732">Signal</keyword>
<gene>
    <name evidence="2" type="ORF">GC096_15650</name>
</gene>
<sequence>MMACNGERSNHDPQVKITKHVLVIHGLTLLRRSSRMSFRKKTAPIKLASVVALSMIVVTGCGSSTNVESSSEAPKGTTAPAAPLKLSYWVGMPTDGARVMKNYNDSLFYQELEKKTSVKVDFQHPAIGSEKEQFNLLIASGNLPDVIEYNFMNYPGGPEKAISDKVAIPLNDLIAKNAPNLKKYLDEHPELKRDVTTDSGTIYAFPAIGVGNSNVSSGLMLRKDWLNELGLKTPETMEEWTTVLRAFKEKKGAKSPLTLTRDDFKIDRLNGAFNIGATYYIDNGKIKYGPYETAFKDYLMQLNAWYKEGLLDKDFATQDAKAKDGKITNSSSGAFAANIGSGMGKYLNAIPESAKTFDLVAAQHPVMKKGEQPKIFTAAYEYRGDGSAVITPNNKNAASTAKWLDYLYSDEGNTLKSFGVEGTTFNKVNGFPKYTDLITNNPEKLSIGEAMAKYLRVATPAPGFVGDDRYTEQYYKYDQQKEALTVYNKYYKNLEQTRLPRISQTPEEAQELSAIMAEVDTYKDEMFLKFVMGSESFDNYDKYIKQLKSMKIERAIALKQAAFERFKTRK</sequence>
<accession>A0ABX1XAT5</accession>
<dbReference type="Gene3D" id="3.40.190.10">
    <property type="entry name" value="Periplasmic binding protein-like II"/>
    <property type="match status" value="2"/>
</dbReference>
<dbReference type="EMBL" id="WHNY01000045">
    <property type="protein sequence ID" value="NOU65469.1"/>
    <property type="molecule type" value="Genomic_DNA"/>
</dbReference>
<proteinExistence type="predicted"/>
<evidence type="ECO:0000256" key="1">
    <source>
        <dbReference type="ARBA" id="ARBA00022729"/>
    </source>
</evidence>
<dbReference type="Proteomes" id="UP000653578">
    <property type="component" value="Unassembled WGS sequence"/>
</dbReference>
<dbReference type="InterPro" id="IPR050490">
    <property type="entry name" value="Bact_solute-bd_prot1"/>
</dbReference>
<keyword evidence="3" id="KW-1185">Reference proteome</keyword>
<dbReference type="PANTHER" id="PTHR43649:SF33">
    <property type="entry name" value="POLYGALACTURONAN_RHAMNOGALACTURONAN-BINDING PROTEIN YTCQ"/>
    <property type="match status" value="1"/>
</dbReference>